<feature type="compositionally biased region" description="Low complexity" evidence="1">
    <location>
        <begin position="108"/>
        <end position="125"/>
    </location>
</feature>
<feature type="compositionally biased region" description="Low complexity" evidence="1">
    <location>
        <begin position="195"/>
        <end position="232"/>
    </location>
</feature>
<feature type="compositionally biased region" description="Polar residues" evidence="1">
    <location>
        <begin position="153"/>
        <end position="175"/>
    </location>
</feature>
<proteinExistence type="predicted"/>
<feature type="region of interest" description="Disordered" evidence="1">
    <location>
        <begin position="195"/>
        <end position="260"/>
    </location>
</feature>
<evidence type="ECO:0000256" key="1">
    <source>
        <dbReference type="SAM" id="MobiDB-lite"/>
    </source>
</evidence>
<feature type="compositionally biased region" description="Basic residues" evidence="1">
    <location>
        <begin position="233"/>
        <end position="248"/>
    </location>
</feature>
<dbReference type="AlphaFoldDB" id="A0A6J4KJP7"/>
<protein>
    <submittedName>
        <fullName evidence="2">Uncharacterized protein</fullName>
    </submittedName>
</protein>
<reference evidence="2" key="1">
    <citation type="submission" date="2020-02" db="EMBL/GenBank/DDBJ databases">
        <authorList>
            <person name="Meier V. D."/>
        </authorList>
    </citation>
    <scope>NUCLEOTIDE SEQUENCE</scope>
    <source>
        <strain evidence="2">AVDCRST_MAG48</strain>
    </source>
</reference>
<feature type="region of interest" description="Disordered" evidence="1">
    <location>
        <begin position="108"/>
        <end position="177"/>
    </location>
</feature>
<gene>
    <name evidence="2" type="ORF">AVDCRST_MAG48-1841</name>
</gene>
<feature type="compositionally biased region" description="Polar residues" evidence="1">
    <location>
        <begin position="130"/>
        <end position="139"/>
    </location>
</feature>
<sequence>MSGPASRRSQGRKAGPSLMKKNVSTRTSTAVITLDVTADTPVKTPAAIWVALPCTRSMTAAVRVSMRSSARFTGGPVSHSWTCSMPVTALLASSTDWLTIGWVAAATSPPKASSAPSSTVPAASADGQRCRTSQPTGGRSTVERISASRIGRTPTQTSPSSRKSRASATPMTISRSAHAAIAFRPSPMTVLRSTRTATVTSGSGGATDSAVLPAPPVSTVAPVAGRTGGCSSRRPRSSTGRRRRRRRRGVDLGTPQCLSA</sequence>
<name>A0A6J4KJP7_9ACTN</name>
<organism evidence="2">
    <name type="scientific">uncultured Friedmanniella sp</name>
    <dbReference type="NCBI Taxonomy" id="335381"/>
    <lineage>
        <taxon>Bacteria</taxon>
        <taxon>Bacillati</taxon>
        <taxon>Actinomycetota</taxon>
        <taxon>Actinomycetes</taxon>
        <taxon>Propionibacteriales</taxon>
        <taxon>Nocardioidaceae</taxon>
        <taxon>Friedmanniella</taxon>
        <taxon>environmental samples</taxon>
    </lineage>
</organism>
<accession>A0A6J4KJP7</accession>
<dbReference type="EMBL" id="CADCTS010000268">
    <property type="protein sequence ID" value="CAA9307979.1"/>
    <property type="molecule type" value="Genomic_DNA"/>
</dbReference>
<evidence type="ECO:0000313" key="2">
    <source>
        <dbReference type="EMBL" id="CAA9307979.1"/>
    </source>
</evidence>
<feature type="region of interest" description="Disordered" evidence="1">
    <location>
        <begin position="1"/>
        <end position="22"/>
    </location>
</feature>